<reference evidence="2" key="1">
    <citation type="journal article" date="2019" name="Int. J. Syst. Evol. Microbiol.">
        <title>The Global Catalogue of Microorganisms (GCM) 10K type strain sequencing project: providing services to taxonomists for standard genome sequencing and annotation.</title>
        <authorList>
            <consortium name="The Broad Institute Genomics Platform"/>
            <consortium name="The Broad Institute Genome Sequencing Center for Infectious Disease"/>
            <person name="Wu L."/>
            <person name="Ma J."/>
        </authorList>
    </citation>
    <scope>NUCLEOTIDE SEQUENCE [LARGE SCALE GENOMIC DNA]</scope>
    <source>
        <strain evidence="2">WYCCWR 12678</strain>
    </source>
</reference>
<organism evidence="1 2">
    <name type="scientific">Effusibacillus consociatus</name>
    <dbReference type="NCBI Taxonomy" id="1117041"/>
    <lineage>
        <taxon>Bacteria</taxon>
        <taxon>Bacillati</taxon>
        <taxon>Bacillota</taxon>
        <taxon>Bacilli</taxon>
        <taxon>Bacillales</taxon>
        <taxon>Alicyclobacillaceae</taxon>
        <taxon>Effusibacillus</taxon>
    </lineage>
</organism>
<accession>A0ABV9PXW2</accession>
<evidence type="ECO:0000313" key="1">
    <source>
        <dbReference type="EMBL" id="MFC4766473.1"/>
    </source>
</evidence>
<evidence type="ECO:0000313" key="2">
    <source>
        <dbReference type="Proteomes" id="UP001596002"/>
    </source>
</evidence>
<comment type="caution">
    <text evidence="1">The sequence shown here is derived from an EMBL/GenBank/DDBJ whole genome shotgun (WGS) entry which is preliminary data.</text>
</comment>
<protein>
    <recommendedName>
        <fullName evidence="3">LHH domain-containing protein</fullName>
    </recommendedName>
</protein>
<keyword evidence="2" id="KW-1185">Reference proteome</keyword>
<gene>
    <name evidence="1" type="ORF">ACFO8Q_03625</name>
</gene>
<sequence length="183" mass="20186">MAYDTWNFIQNPTWENAAWMAFDVVMMVVEPTGAANILARTARAVDIGAHAVEGARIVGKTDEIASKAWSGGKKGKVTPYEVGTVNDLRNRSVSGDLAIHHVGQQHPAKQVIPRYNPKTAPGIAIPTEEHTRIPTLKGEYSGSPRNLLAKDIRDLRTYTKAPNSALKELIQLNKQIYPEAFRK</sequence>
<dbReference type="Proteomes" id="UP001596002">
    <property type="component" value="Unassembled WGS sequence"/>
</dbReference>
<proteinExistence type="predicted"/>
<evidence type="ECO:0008006" key="3">
    <source>
        <dbReference type="Google" id="ProtNLM"/>
    </source>
</evidence>
<dbReference type="EMBL" id="JBHSHC010000022">
    <property type="protein sequence ID" value="MFC4766473.1"/>
    <property type="molecule type" value="Genomic_DNA"/>
</dbReference>
<name>A0ABV9PXW2_9BACL</name>